<protein>
    <submittedName>
        <fullName evidence="2">Potassium transporter Trk</fullName>
    </submittedName>
</protein>
<dbReference type="PANTHER" id="PTHR43539:SF78">
    <property type="entry name" value="FLAVIN-CONTAINING MONOOXYGENASE"/>
    <property type="match status" value="1"/>
</dbReference>
<evidence type="ECO:0000313" key="3">
    <source>
        <dbReference type="Proteomes" id="UP000297453"/>
    </source>
</evidence>
<dbReference type="Gene3D" id="3.50.50.60">
    <property type="entry name" value="FAD/NAD(P)-binding domain"/>
    <property type="match status" value="1"/>
</dbReference>
<evidence type="ECO:0000256" key="1">
    <source>
        <dbReference type="ARBA" id="ARBA00023002"/>
    </source>
</evidence>
<dbReference type="EMBL" id="RQEP01000005">
    <property type="protein sequence ID" value="TGK07953.1"/>
    <property type="molecule type" value="Genomic_DNA"/>
</dbReference>
<gene>
    <name evidence="2" type="ORF">EHO59_07620</name>
</gene>
<dbReference type="RefSeq" id="WP_135586327.1">
    <property type="nucleotide sequence ID" value="NZ_RQEP01000005.1"/>
</dbReference>
<dbReference type="AlphaFoldDB" id="A0A4R9G8T1"/>
<accession>A0A4R9G8T1</accession>
<dbReference type="InterPro" id="IPR050982">
    <property type="entry name" value="Auxin_biosynth/cation_transpt"/>
</dbReference>
<dbReference type="PANTHER" id="PTHR43539">
    <property type="entry name" value="FLAVIN-BINDING MONOOXYGENASE-LIKE PROTEIN (AFU_ORTHOLOGUE AFUA_4G09220)"/>
    <property type="match status" value="1"/>
</dbReference>
<dbReference type="GO" id="GO:0050660">
    <property type="term" value="F:flavin adenine dinucleotide binding"/>
    <property type="evidence" value="ECO:0007669"/>
    <property type="project" value="TreeGrafter"/>
</dbReference>
<dbReference type="PRINTS" id="PR00368">
    <property type="entry name" value="FADPNR"/>
</dbReference>
<evidence type="ECO:0000313" key="2">
    <source>
        <dbReference type="EMBL" id="TGK07953.1"/>
    </source>
</evidence>
<comment type="caution">
    <text evidence="2">The sequence shown here is derived from an EMBL/GenBank/DDBJ whole genome shotgun (WGS) entry which is preliminary data.</text>
</comment>
<keyword evidence="1" id="KW-0560">Oxidoreductase</keyword>
<reference evidence="2" key="1">
    <citation type="journal article" date="2019" name="PLoS Negl. Trop. Dis.">
        <title>Revisiting the worldwide diversity of Leptospira species in the environment.</title>
        <authorList>
            <person name="Vincent A.T."/>
            <person name="Schiettekatte O."/>
            <person name="Bourhy P."/>
            <person name="Veyrier F.J."/>
            <person name="Picardeau M."/>
        </authorList>
    </citation>
    <scope>NUCLEOTIDE SEQUENCE [LARGE SCALE GENOMIC DNA]</scope>
    <source>
        <strain evidence="2">SSS9</strain>
    </source>
</reference>
<dbReference type="PRINTS" id="PR00469">
    <property type="entry name" value="PNDRDTASEII"/>
</dbReference>
<dbReference type="InterPro" id="IPR036188">
    <property type="entry name" value="FAD/NAD-bd_sf"/>
</dbReference>
<keyword evidence="3" id="KW-1185">Reference proteome</keyword>
<name>A0A4R9G8T1_9LEPT</name>
<dbReference type="Proteomes" id="UP000297453">
    <property type="component" value="Unassembled WGS sequence"/>
</dbReference>
<dbReference type="OrthoDB" id="9762921at2"/>
<sequence>MQDHIKEHWDVIVIGGGQAGLSAGHYLRSKGVDFLILDASKEIGEVWEKRWDSLVLFTPRQFDGLPGYPFPGEPSTFPNKNEMAAYLKDYARKFSLPVLSNTDVERITKISKRFVLDAGTRKFYCSKVIVAAGNSLPRIPSFSSYINFDIKQIHSSQYKNIADLPEGDVLIVGAATSGVQLALEISRSHRTFIAGKVSGKIPDLLFKLSRFYWWFIHNVLTIQTPMGRKIRKKVLTSGAPLIKESEKDLNASGAIRLPRIEGVKDGLPLLQDGRTIEVASIVWCTGFKPDFSWIQIPDLRLDEIGWPIAPRGISNINGLYFIGNHFQFGLTSSLVGGVGRDAKFVVDTLYESKI</sequence>
<dbReference type="GO" id="GO:0004497">
    <property type="term" value="F:monooxygenase activity"/>
    <property type="evidence" value="ECO:0007669"/>
    <property type="project" value="TreeGrafter"/>
</dbReference>
<proteinExistence type="predicted"/>
<dbReference type="Pfam" id="PF13738">
    <property type="entry name" value="Pyr_redox_3"/>
    <property type="match status" value="1"/>
</dbReference>
<organism evidence="2 3">
    <name type="scientific">Leptospira semungkisensis</name>
    <dbReference type="NCBI Taxonomy" id="2484985"/>
    <lineage>
        <taxon>Bacteria</taxon>
        <taxon>Pseudomonadati</taxon>
        <taxon>Spirochaetota</taxon>
        <taxon>Spirochaetia</taxon>
        <taxon>Leptospirales</taxon>
        <taxon>Leptospiraceae</taxon>
        <taxon>Leptospira</taxon>
    </lineage>
</organism>
<dbReference type="SUPFAM" id="SSF51905">
    <property type="entry name" value="FAD/NAD(P)-binding domain"/>
    <property type="match status" value="2"/>
</dbReference>